<name>A0A8C9S5Y6_SCLFO</name>
<dbReference type="Gene3D" id="3.50.30.30">
    <property type="match status" value="1"/>
</dbReference>
<evidence type="ECO:0000256" key="3">
    <source>
        <dbReference type="ARBA" id="ARBA00022833"/>
    </source>
</evidence>
<reference evidence="7 8" key="1">
    <citation type="submission" date="2019-04" db="EMBL/GenBank/DDBJ databases">
        <authorList>
            <consortium name="Wellcome Sanger Institute Data Sharing"/>
        </authorList>
    </citation>
    <scope>NUCLEOTIDE SEQUENCE [LARGE SCALE GENOMIC DNA]</scope>
</reference>
<feature type="signal peptide" evidence="5">
    <location>
        <begin position="1"/>
        <end position="20"/>
    </location>
</feature>
<dbReference type="Pfam" id="PF13639">
    <property type="entry name" value="zf-RING_2"/>
    <property type="match status" value="1"/>
</dbReference>
<keyword evidence="5" id="KW-0732">Signal</keyword>
<sequence length="374" mass="41431">MAADGCWRCVSVLWAVVARAFLQCAAVSGAQQVASTSSSAGQVAAVEVFLKDRAQLTAALQGEVVEGSWPGDERAAEDFRKELRRETVQGHLRVVQDEELDLQDQPEGKEPWIGVVPVKVDESEAPNGNQESFAAAVVNRMKRALVLGASALIILALNQNTIREMDLSQVLSKPVIVIQTSENVTKLIGALLRGLQATAKITYKTILQDNLGATLTLWSSCGRSRGGLYGEWQGVICTGETNSQVQKYLQQLWNTVLWVAMILCTGVIVQARWQYRDRQGNDDVELLPKQDILRRLAALKTRKYHPPKAWCDAGQAGDADNCAVCLEQFYNNQCLRVLPCMHEFHRDCVDPWLLLQQTCPLCKRSILGNLRKES</sequence>
<dbReference type="RefSeq" id="XP_018617928.2">
    <property type="nucleotide sequence ID" value="XM_018762412.2"/>
</dbReference>
<evidence type="ECO:0000313" key="8">
    <source>
        <dbReference type="Proteomes" id="UP000694397"/>
    </source>
</evidence>
<dbReference type="GO" id="GO:0008270">
    <property type="term" value="F:zinc ion binding"/>
    <property type="evidence" value="ECO:0007669"/>
    <property type="project" value="UniProtKB-KW"/>
</dbReference>
<dbReference type="InterPro" id="IPR051073">
    <property type="entry name" value="ZNRF3_Arkadia_E3_ligases"/>
</dbReference>
<dbReference type="Gene3D" id="3.30.40.10">
    <property type="entry name" value="Zinc/RING finger domain, C3HC4 (zinc finger)"/>
    <property type="match status" value="1"/>
</dbReference>
<dbReference type="OrthoDB" id="8062037at2759"/>
<dbReference type="PROSITE" id="PS50089">
    <property type="entry name" value="ZF_RING_2"/>
    <property type="match status" value="1"/>
</dbReference>
<protein>
    <submittedName>
        <fullName evidence="7">Ring finger protein 215</fullName>
    </submittedName>
</protein>
<dbReference type="CTD" id="200312"/>
<dbReference type="FunFam" id="3.50.30.30:FF:000031">
    <property type="entry name" value="RING finger protein 215"/>
    <property type="match status" value="1"/>
</dbReference>
<keyword evidence="2 4" id="KW-0863">Zinc-finger</keyword>
<evidence type="ECO:0000256" key="2">
    <source>
        <dbReference type="ARBA" id="ARBA00022771"/>
    </source>
</evidence>
<dbReference type="GeneTree" id="ENSGT00940000159671"/>
<evidence type="ECO:0000256" key="5">
    <source>
        <dbReference type="SAM" id="SignalP"/>
    </source>
</evidence>
<dbReference type="AlphaFoldDB" id="A0A8C9S5Y6"/>
<keyword evidence="1" id="KW-0479">Metal-binding</keyword>
<evidence type="ECO:0000256" key="4">
    <source>
        <dbReference type="PROSITE-ProRule" id="PRU00175"/>
    </source>
</evidence>
<feature type="domain" description="RING-type" evidence="6">
    <location>
        <begin position="322"/>
        <end position="363"/>
    </location>
</feature>
<dbReference type="InterPro" id="IPR001841">
    <property type="entry name" value="Znf_RING"/>
</dbReference>
<dbReference type="GeneID" id="108940335"/>
<evidence type="ECO:0000313" key="7">
    <source>
        <dbReference type="Ensembl" id="ENSSFOP00015029418.2"/>
    </source>
</evidence>
<evidence type="ECO:0000259" key="6">
    <source>
        <dbReference type="PROSITE" id="PS50089"/>
    </source>
</evidence>
<dbReference type="Ensembl" id="ENSSFOT00015029754.2">
    <property type="protein sequence ID" value="ENSSFOP00015029418.2"/>
    <property type="gene ID" value="ENSSFOG00015018920.2"/>
</dbReference>
<feature type="chain" id="PRO_5034043544" evidence="5">
    <location>
        <begin position="21"/>
        <end position="374"/>
    </location>
</feature>
<evidence type="ECO:0000256" key="1">
    <source>
        <dbReference type="ARBA" id="ARBA00022723"/>
    </source>
</evidence>
<dbReference type="CDD" id="cd16670">
    <property type="entry name" value="RING-H2_RNF215"/>
    <property type="match status" value="1"/>
</dbReference>
<gene>
    <name evidence="7" type="primary">rnf215</name>
</gene>
<dbReference type="SMART" id="SM00184">
    <property type="entry name" value="RING"/>
    <property type="match status" value="1"/>
</dbReference>
<keyword evidence="8" id="KW-1185">Reference proteome</keyword>
<dbReference type="InterPro" id="IPR013083">
    <property type="entry name" value="Znf_RING/FYVE/PHD"/>
</dbReference>
<keyword evidence="3" id="KW-0862">Zinc</keyword>
<organism evidence="7 8">
    <name type="scientific">Scleropages formosus</name>
    <name type="common">Asian bonytongue</name>
    <name type="synonym">Osteoglossum formosum</name>
    <dbReference type="NCBI Taxonomy" id="113540"/>
    <lineage>
        <taxon>Eukaryota</taxon>
        <taxon>Metazoa</taxon>
        <taxon>Chordata</taxon>
        <taxon>Craniata</taxon>
        <taxon>Vertebrata</taxon>
        <taxon>Euteleostomi</taxon>
        <taxon>Actinopterygii</taxon>
        <taxon>Neopterygii</taxon>
        <taxon>Teleostei</taxon>
        <taxon>Osteoglossocephala</taxon>
        <taxon>Osteoglossomorpha</taxon>
        <taxon>Osteoglossiformes</taxon>
        <taxon>Osteoglossidae</taxon>
        <taxon>Scleropages</taxon>
    </lineage>
</organism>
<dbReference type="SUPFAM" id="SSF57850">
    <property type="entry name" value="RING/U-box"/>
    <property type="match status" value="1"/>
</dbReference>
<dbReference type="Proteomes" id="UP000694397">
    <property type="component" value="Chromosome 12"/>
</dbReference>
<reference evidence="7" key="2">
    <citation type="submission" date="2025-08" db="UniProtKB">
        <authorList>
            <consortium name="Ensembl"/>
        </authorList>
    </citation>
    <scope>IDENTIFICATION</scope>
</reference>
<reference evidence="7" key="3">
    <citation type="submission" date="2025-09" db="UniProtKB">
        <authorList>
            <consortium name="Ensembl"/>
        </authorList>
    </citation>
    <scope>IDENTIFICATION</scope>
</reference>
<proteinExistence type="predicted"/>
<accession>A0A8C9S5Y6</accession>
<dbReference type="PANTHER" id="PTHR16200">
    <property type="entry name" value="RING ZINC FINGER"/>
    <property type="match status" value="1"/>
</dbReference>